<evidence type="ECO:0000256" key="5">
    <source>
        <dbReference type="ARBA" id="ARBA00007383"/>
    </source>
</evidence>
<dbReference type="Proteomes" id="UP000178302">
    <property type="component" value="Unassembled WGS sequence"/>
</dbReference>
<proteinExistence type="inferred from homology"/>
<dbReference type="InterPro" id="IPR024567">
    <property type="entry name" value="RNase_HII/HIII_dom"/>
</dbReference>
<feature type="domain" description="RNase H type-2" evidence="14">
    <location>
        <begin position="6"/>
        <end position="231"/>
    </location>
</feature>
<keyword evidence="6" id="KW-0963">Cytoplasm</keyword>
<dbReference type="InterPro" id="IPR022898">
    <property type="entry name" value="RNase_HII"/>
</dbReference>
<dbReference type="GO" id="GO:0006298">
    <property type="term" value="P:mismatch repair"/>
    <property type="evidence" value="ECO:0007669"/>
    <property type="project" value="TreeGrafter"/>
</dbReference>
<dbReference type="GO" id="GO:0004523">
    <property type="term" value="F:RNA-DNA hybrid ribonuclease activity"/>
    <property type="evidence" value="ECO:0007669"/>
    <property type="project" value="UniProtKB-UniRule"/>
</dbReference>
<dbReference type="InterPro" id="IPR036397">
    <property type="entry name" value="RNaseH_sf"/>
</dbReference>
<keyword evidence="10 12" id="KW-0378">Hydrolase</keyword>
<dbReference type="NCBIfam" id="NF000595">
    <property type="entry name" value="PRK00015.1-3"/>
    <property type="match status" value="1"/>
</dbReference>
<keyword evidence="7 12" id="KW-0540">Nuclease</keyword>
<dbReference type="EMBL" id="MHQZ01000025">
    <property type="protein sequence ID" value="OHA13700.1"/>
    <property type="molecule type" value="Genomic_DNA"/>
</dbReference>
<feature type="binding site" evidence="12">
    <location>
        <position position="12"/>
    </location>
    <ligand>
        <name>a divalent metal cation</name>
        <dbReference type="ChEBI" id="CHEBI:60240"/>
    </ligand>
</feature>
<feature type="binding site" evidence="12">
    <location>
        <position position="140"/>
    </location>
    <ligand>
        <name>a divalent metal cation</name>
        <dbReference type="ChEBI" id="CHEBI:60240"/>
    </ligand>
</feature>
<dbReference type="GO" id="GO:0032299">
    <property type="term" value="C:ribonuclease H2 complex"/>
    <property type="evidence" value="ECO:0007669"/>
    <property type="project" value="TreeGrafter"/>
</dbReference>
<keyword evidence="11" id="KW-0464">Manganese</keyword>
<evidence type="ECO:0000256" key="4">
    <source>
        <dbReference type="ARBA" id="ARBA00004496"/>
    </source>
</evidence>
<evidence type="ECO:0000256" key="2">
    <source>
        <dbReference type="ARBA" id="ARBA00001946"/>
    </source>
</evidence>
<comment type="cofactor">
    <cofactor evidence="12">
        <name>Mn(2+)</name>
        <dbReference type="ChEBI" id="CHEBI:29035"/>
    </cofactor>
    <cofactor evidence="12">
        <name>Mg(2+)</name>
        <dbReference type="ChEBI" id="CHEBI:18420"/>
    </cofactor>
    <text evidence="12">Manganese or magnesium. Binds 1 divalent metal ion per monomer in the absence of substrate. May bind a second metal ion after substrate binding.</text>
</comment>
<dbReference type="AlphaFoldDB" id="A0A1G2LPY9"/>
<evidence type="ECO:0000313" key="16">
    <source>
        <dbReference type="Proteomes" id="UP000178302"/>
    </source>
</evidence>
<dbReference type="PANTHER" id="PTHR10954:SF18">
    <property type="entry name" value="RIBONUCLEASE HII"/>
    <property type="match status" value="1"/>
</dbReference>
<feature type="binding site" evidence="12">
    <location>
        <position position="13"/>
    </location>
    <ligand>
        <name>a divalent metal cation</name>
        <dbReference type="ChEBI" id="CHEBI:60240"/>
    </ligand>
</feature>
<dbReference type="Pfam" id="PF01351">
    <property type="entry name" value="RNase_HII"/>
    <property type="match status" value="1"/>
</dbReference>
<dbReference type="GO" id="GO:0043137">
    <property type="term" value="P:DNA replication, removal of RNA primer"/>
    <property type="evidence" value="ECO:0007669"/>
    <property type="project" value="TreeGrafter"/>
</dbReference>
<keyword evidence="8 12" id="KW-0479">Metal-binding</keyword>
<reference evidence="15 16" key="1">
    <citation type="journal article" date="2016" name="Nat. Commun.">
        <title>Thousands of microbial genomes shed light on interconnected biogeochemical processes in an aquifer system.</title>
        <authorList>
            <person name="Anantharaman K."/>
            <person name="Brown C.T."/>
            <person name="Hug L.A."/>
            <person name="Sharon I."/>
            <person name="Castelle C.J."/>
            <person name="Probst A.J."/>
            <person name="Thomas B.C."/>
            <person name="Singh A."/>
            <person name="Wilkins M.J."/>
            <person name="Karaoz U."/>
            <person name="Brodie E.L."/>
            <person name="Williams K.H."/>
            <person name="Hubbard S.S."/>
            <person name="Banfield J.F."/>
        </authorList>
    </citation>
    <scope>NUCLEOTIDE SEQUENCE [LARGE SCALE GENOMIC DNA]</scope>
</reference>
<evidence type="ECO:0000256" key="1">
    <source>
        <dbReference type="ARBA" id="ARBA00000077"/>
    </source>
</evidence>
<accession>A0A1G2LPY9</accession>
<dbReference type="InterPro" id="IPR012337">
    <property type="entry name" value="RNaseH-like_sf"/>
</dbReference>
<dbReference type="SUPFAM" id="SSF53098">
    <property type="entry name" value="Ribonuclease H-like"/>
    <property type="match status" value="1"/>
</dbReference>
<comment type="catalytic activity">
    <reaction evidence="1 12 13">
        <text>Endonucleolytic cleavage to 5'-phosphomonoester.</text>
        <dbReference type="EC" id="3.1.26.4"/>
    </reaction>
</comment>
<dbReference type="Gene3D" id="3.30.420.10">
    <property type="entry name" value="Ribonuclease H-like superfamily/Ribonuclease H"/>
    <property type="match status" value="1"/>
</dbReference>
<dbReference type="CDD" id="cd07182">
    <property type="entry name" value="RNase_HII_bacteria_HII_like"/>
    <property type="match status" value="1"/>
</dbReference>
<evidence type="ECO:0000256" key="7">
    <source>
        <dbReference type="ARBA" id="ARBA00022722"/>
    </source>
</evidence>
<evidence type="ECO:0000256" key="3">
    <source>
        <dbReference type="ARBA" id="ARBA00004065"/>
    </source>
</evidence>
<dbReference type="PANTHER" id="PTHR10954">
    <property type="entry name" value="RIBONUCLEASE H2 SUBUNIT A"/>
    <property type="match status" value="1"/>
</dbReference>
<comment type="function">
    <text evidence="3 13">Endonuclease that specifically degrades the RNA of RNA-DNA hybrids.</text>
</comment>
<evidence type="ECO:0000256" key="10">
    <source>
        <dbReference type="ARBA" id="ARBA00022801"/>
    </source>
</evidence>
<name>A0A1G2LPY9_9BACT</name>
<dbReference type="GO" id="GO:0046872">
    <property type="term" value="F:metal ion binding"/>
    <property type="evidence" value="ECO:0007669"/>
    <property type="project" value="UniProtKB-KW"/>
</dbReference>
<organism evidence="15 16">
    <name type="scientific">Candidatus Tagabacteria bacterium RIFCSPLOWO2_01_FULL_39_11</name>
    <dbReference type="NCBI Taxonomy" id="1802295"/>
    <lineage>
        <taxon>Bacteria</taxon>
        <taxon>Candidatus Tagaibacteriota</taxon>
    </lineage>
</organism>
<comment type="similarity">
    <text evidence="5 13">Belongs to the RNase HII family.</text>
</comment>
<evidence type="ECO:0000256" key="11">
    <source>
        <dbReference type="ARBA" id="ARBA00023211"/>
    </source>
</evidence>
<evidence type="ECO:0000256" key="12">
    <source>
        <dbReference type="PROSITE-ProRule" id="PRU01319"/>
    </source>
</evidence>
<sequence>MVENIKYMIGVDEVGRGPLAGPLTVAAIAFRLSKIQLGNLMAKRALNARPQIFENIKDSKKLSFKKREEWYNNIKYQISNIKTTSQNSKIKIFLATSSVSNQIIDKIGITKATDLAVKQVIKNLRKKVKITPFNSYFLLDGLLKAPKIFSQKTIIKGDERVPIISAASIVAKVSRDRKMLRFHKKFPYYGFDKHKGYGTSMHRGSIEKYGLSEIHRETYCKFLSSKLKTKSLKLQL</sequence>
<evidence type="ECO:0000313" key="15">
    <source>
        <dbReference type="EMBL" id="OHA13700.1"/>
    </source>
</evidence>
<dbReference type="InterPro" id="IPR001352">
    <property type="entry name" value="RNase_HII/HIII"/>
</dbReference>
<evidence type="ECO:0000256" key="8">
    <source>
        <dbReference type="ARBA" id="ARBA00022723"/>
    </source>
</evidence>
<evidence type="ECO:0000259" key="14">
    <source>
        <dbReference type="PROSITE" id="PS51975"/>
    </source>
</evidence>
<evidence type="ECO:0000256" key="6">
    <source>
        <dbReference type="ARBA" id="ARBA00022490"/>
    </source>
</evidence>
<dbReference type="GO" id="GO:0003723">
    <property type="term" value="F:RNA binding"/>
    <property type="evidence" value="ECO:0007669"/>
    <property type="project" value="UniProtKB-UniRule"/>
</dbReference>
<evidence type="ECO:0000256" key="13">
    <source>
        <dbReference type="RuleBase" id="RU003515"/>
    </source>
</evidence>
<comment type="cofactor">
    <cofactor evidence="2">
        <name>Mg(2+)</name>
        <dbReference type="ChEBI" id="CHEBI:18420"/>
    </cofactor>
</comment>
<protein>
    <recommendedName>
        <fullName evidence="13">Ribonuclease</fullName>
        <ecNumber evidence="13">3.1.26.4</ecNumber>
    </recommendedName>
</protein>
<keyword evidence="9 12" id="KW-0255">Endonuclease</keyword>
<dbReference type="PROSITE" id="PS51975">
    <property type="entry name" value="RNASE_H_2"/>
    <property type="match status" value="1"/>
</dbReference>
<dbReference type="EC" id="3.1.26.4" evidence="13"/>
<evidence type="ECO:0000256" key="9">
    <source>
        <dbReference type="ARBA" id="ARBA00022759"/>
    </source>
</evidence>
<dbReference type="GO" id="GO:0005737">
    <property type="term" value="C:cytoplasm"/>
    <property type="evidence" value="ECO:0007669"/>
    <property type="project" value="UniProtKB-SubCell"/>
</dbReference>
<gene>
    <name evidence="15" type="ORF">A2909_01050</name>
</gene>
<comment type="subcellular location">
    <subcellularLocation>
        <location evidence="4">Cytoplasm</location>
    </subcellularLocation>
</comment>
<comment type="caution">
    <text evidence="15">The sequence shown here is derived from an EMBL/GenBank/DDBJ whole genome shotgun (WGS) entry which is preliminary data.</text>
</comment>